<evidence type="ECO:0000259" key="9">
    <source>
        <dbReference type="Pfam" id="PF00263"/>
    </source>
</evidence>
<proteinExistence type="inferred from homology"/>
<keyword evidence="2" id="KW-0812">Transmembrane</keyword>
<keyword evidence="13" id="KW-1185">Reference proteome</keyword>
<keyword evidence="6" id="KW-0813">Transport</keyword>
<protein>
    <submittedName>
        <fullName evidence="12">Type II secretion system protein D</fullName>
    </submittedName>
</protein>
<dbReference type="KEGG" id="mcad:Pan265_04330"/>
<dbReference type="RefSeq" id="WP_145444766.1">
    <property type="nucleotide sequence ID" value="NZ_CP036280.1"/>
</dbReference>
<dbReference type="Gene3D" id="3.30.1370.120">
    <property type="match status" value="3"/>
</dbReference>
<dbReference type="InterPro" id="IPR004846">
    <property type="entry name" value="T2SS/T3SS_dom"/>
</dbReference>
<name>A0A518BUD5_9BACT</name>
<feature type="signal peptide" evidence="8">
    <location>
        <begin position="1"/>
        <end position="27"/>
    </location>
</feature>
<feature type="chain" id="PRO_5021724968" evidence="8">
    <location>
        <begin position="28"/>
        <end position="743"/>
    </location>
</feature>
<feature type="domain" description="NolW-like" evidence="10">
    <location>
        <begin position="348"/>
        <end position="467"/>
    </location>
</feature>
<evidence type="ECO:0000313" key="13">
    <source>
        <dbReference type="Proteomes" id="UP000320386"/>
    </source>
</evidence>
<feature type="region of interest" description="Disordered" evidence="7">
    <location>
        <begin position="392"/>
        <end position="413"/>
    </location>
</feature>
<dbReference type="Pfam" id="PF00263">
    <property type="entry name" value="Secretin"/>
    <property type="match status" value="1"/>
</dbReference>
<dbReference type="Pfam" id="PF03958">
    <property type="entry name" value="Secretin_N"/>
    <property type="match status" value="2"/>
</dbReference>
<dbReference type="GO" id="GO:0015627">
    <property type="term" value="C:type II protein secretion system complex"/>
    <property type="evidence" value="ECO:0007669"/>
    <property type="project" value="TreeGrafter"/>
</dbReference>
<dbReference type="PRINTS" id="PR00811">
    <property type="entry name" value="BCTERIALGSPD"/>
</dbReference>
<feature type="domain" description="NolW-like" evidence="10">
    <location>
        <begin position="138"/>
        <end position="200"/>
    </location>
</feature>
<dbReference type="InterPro" id="IPR050810">
    <property type="entry name" value="Bact_Secretion_Sys_Channel"/>
</dbReference>
<comment type="similarity">
    <text evidence="5">Belongs to the bacterial secretin family.</text>
</comment>
<reference evidence="12 13" key="1">
    <citation type="submission" date="2019-02" db="EMBL/GenBank/DDBJ databases">
        <title>Deep-cultivation of Planctomycetes and their phenomic and genomic characterization uncovers novel biology.</title>
        <authorList>
            <person name="Wiegand S."/>
            <person name="Jogler M."/>
            <person name="Boedeker C."/>
            <person name="Pinto D."/>
            <person name="Vollmers J."/>
            <person name="Rivas-Marin E."/>
            <person name="Kohn T."/>
            <person name="Peeters S.H."/>
            <person name="Heuer A."/>
            <person name="Rast P."/>
            <person name="Oberbeckmann S."/>
            <person name="Bunk B."/>
            <person name="Jeske O."/>
            <person name="Meyerdierks A."/>
            <person name="Storesund J.E."/>
            <person name="Kallscheuer N."/>
            <person name="Luecker S."/>
            <person name="Lage O.M."/>
            <person name="Pohl T."/>
            <person name="Merkel B.J."/>
            <person name="Hornburger P."/>
            <person name="Mueller R.-W."/>
            <person name="Bruemmer F."/>
            <person name="Labrenz M."/>
            <person name="Spormann A.M."/>
            <person name="Op den Camp H."/>
            <person name="Overmann J."/>
            <person name="Amann R."/>
            <person name="Jetten M.S.M."/>
            <person name="Mascher T."/>
            <person name="Medema M.H."/>
            <person name="Devos D.P."/>
            <person name="Kaster A.-K."/>
            <person name="Ovreas L."/>
            <person name="Rohde M."/>
            <person name="Galperin M.Y."/>
            <person name="Jogler C."/>
        </authorList>
    </citation>
    <scope>NUCLEOTIDE SEQUENCE [LARGE SCALE GENOMIC DNA]</scope>
    <source>
        <strain evidence="12 13">Pan265</strain>
    </source>
</reference>
<dbReference type="GO" id="GO:0009306">
    <property type="term" value="P:protein secretion"/>
    <property type="evidence" value="ECO:0007669"/>
    <property type="project" value="InterPro"/>
</dbReference>
<feature type="domain" description="GspD-like N0" evidence="11">
    <location>
        <begin position="46"/>
        <end position="106"/>
    </location>
</feature>
<feature type="domain" description="Type II/III secretion system secretin-like" evidence="9">
    <location>
        <begin position="544"/>
        <end position="710"/>
    </location>
</feature>
<accession>A0A518BUD5</accession>
<dbReference type="Pfam" id="PF21305">
    <property type="entry name" value="type_II_gspD_N0"/>
    <property type="match status" value="1"/>
</dbReference>
<comment type="subcellular location">
    <subcellularLocation>
        <location evidence="6">Cell outer membrane</location>
    </subcellularLocation>
    <subcellularLocation>
        <location evidence="1">Membrane</location>
    </subcellularLocation>
</comment>
<dbReference type="OrthoDB" id="9779724at2"/>
<dbReference type="InterPro" id="IPR049371">
    <property type="entry name" value="GspD-like_N0"/>
</dbReference>
<dbReference type="Proteomes" id="UP000320386">
    <property type="component" value="Chromosome"/>
</dbReference>
<evidence type="ECO:0000256" key="4">
    <source>
        <dbReference type="ARBA" id="ARBA00023136"/>
    </source>
</evidence>
<dbReference type="InterPro" id="IPR001775">
    <property type="entry name" value="GspD/PilQ"/>
</dbReference>
<evidence type="ECO:0000256" key="3">
    <source>
        <dbReference type="ARBA" id="ARBA00022729"/>
    </source>
</evidence>
<evidence type="ECO:0000313" key="12">
    <source>
        <dbReference type="EMBL" id="QDU70605.1"/>
    </source>
</evidence>
<evidence type="ECO:0000256" key="5">
    <source>
        <dbReference type="RuleBase" id="RU004003"/>
    </source>
</evidence>
<keyword evidence="3 8" id="KW-0732">Signal</keyword>
<evidence type="ECO:0000259" key="10">
    <source>
        <dbReference type="Pfam" id="PF03958"/>
    </source>
</evidence>
<gene>
    <name evidence="12" type="primary">gspD</name>
    <name evidence="12" type="ORF">Pan265_04330</name>
</gene>
<evidence type="ECO:0000259" key="11">
    <source>
        <dbReference type="Pfam" id="PF21305"/>
    </source>
</evidence>
<dbReference type="AlphaFoldDB" id="A0A518BUD5"/>
<evidence type="ECO:0000256" key="2">
    <source>
        <dbReference type="ARBA" id="ARBA00022692"/>
    </source>
</evidence>
<dbReference type="GO" id="GO:0009279">
    <property type="term" value="C:cell outer membrane"/>
    <property type="evidence" value="ECO:0007669"/>
    <property type="project" value="UniProtKB-SubCell"/>
</dbReference>
<evidence type="ECO:0000256" key="8">
    <source>
        <dbReference type="SAM" id="SignalP"/>
    </source>
</evidence>
<dbReference type="Gene3D" id="3.55.50.30">
    <property type="match status" value="1"/>
</dbReference>
<evidence type="ECO:0000256" key="1">
    <source>
        <dbReference type="ARBA" id="ARBA00004370"/>
    </source>
</evidence>
<evidence type="ECO:0000256" key="7">
    <source>
        <dbReference type="SAM" id="MobiDB-lite"/>
    </source>
</evidence>
<dbReference type="InterPro" id="IPR005644">
    <property type="entry name" value="NolW-like"/>
</dbReference>
<keyword evidence="4" id="KW-0472">Membrane</keyword>
<sequence length="743" mass="80675" precursor="true">MNVRIRLPLVMGIVVLLIAAAPLSAQNRDDEMPDTRMVTLNFPGTVDLKVLIDYVSKREGINFIYDQNTVRREVTINAPEPIPASSLMTLLESVLRMNNLALVESDIPNTIRIEANRPLRNISVLPDDGQPRATQAVTRVFTLDHATAQTVVQSIKPFLSATQADITPIPESDLLIVTDFASNMDRLERLIFLIDQPQRQGVIEFVDIEHVKARDLADSASKLLSGLRGPVTQGVPRPVTLQADEPTNRIAVVGEIDQVKRAVELIRSMDRSRQLETKVYALVNVSPDRIDTLMTELLDEVASINYRAVIDSDANALIVTATNAIHEQIESLRQSLDISRPDQQSPIRFYTLQNASVKEVLDTLTNIEGNNAGSAISIDGVSTAETTRAASEFASVSGPTEEEVNRRPAANDSSGLSGIAIADEELGLDKVRILGHEETNTIIVIARPAMHEVYERLIKRLDIRQPQVLLEATVVAIDTTDGFQLGVEILVDGGIGDEGRSLTFSSFGLSQDVDAANPALVLEPGVGFNGAVLSPNVADVVVRALQSDDHVKVVSRPTLLVTNNENGELVSLSQEPFSSVNASSTVSTTSFGGYSDAGTTIRVTPQISEGDQIKLSYGVELSSFTVAAETDTDSDELPPAKQTNSLNSVALLPDGYTMIVGGLTRDTTREEIDSIPLLGDIPGLKYFFSNRVITKQQSTLFVFIKAVILRDDKFEYLKYLSGQSAAQAGISLGYPESEPVIIP</sequence>
<dbReference type="EMBL" id="CP036280">
    <property type="protein sequence ID" value="QDU70605.1"/>
    <property type="molecule type" value="Genomic_DNA"/>
</dbReference>
<dbReference type="PANTHER" id="PTHR30332">
    <property type="entry name" value="PROBABLE GENERAL SECRETION PATHWAY PROTEIN D"/>
    <property type="match status" value="1"/>
</dbReference>
<organism evidence="12 13">
    <name type="scientific">Mucisphaera calidilacus</name>
    <dbReference type="NCBI Taxonomy" id="2527982"/>
    <lineage>
        <taxon>Bacteria</taxon>
        <taxon>Pseudomonadati</taxon>
        <taxon>Planctomycetota</taxon>
        <taxon>Phycisphaerae</taxon>
        <taxon>Phycisphaerales</taxon>
        <taxon>Phycisphaeraceae</taxon>
        <taxon>Mucisphaera</taxon>
    </lineage>
</organism>
<dbReference type="InterPro" id="IPR038591">
    <property type="entry name" value="NolW-like_sf"/>
</dbReference>
<dbReference type="PRINTS" id="PR01032">
    <property type="entry name" value="PHAGEIV"/>
</dbReference>
<evidence type="ECO:0000256" key="6">
    <source>
        <dbReference type="RuleBase" id="RU004004"/>
    </source>
</evidence>
<dbReference type="PANTHER" id="PTHR30332:SF24">
    <property type="entry name" value="SECRETIN GSPD-RELATED"/>
    <property type="match status" value="1"/>
</dbReference>